<feature type="compositionally biased region" description="Low complexity" evidence="1">
    <location>
        <begin position="614"/>
        <end position="630"/>
    </location>
</feature>
<protein>
    <recommendedName>
        <fullName evidence="4">Portal protein</fullName>
    </recommendedName>
</protein>
<reference evidence="2" key="1">
    <citation type="submission" date="2020-03" db="EMBL/GenBank/DDBJ databases">
        <title>The deep terrestrial virosphere.</title>
        <authorList>
            <person name="Holmfeldt K."/>
            <person name="Nilsson E."/>
            <person name="Simone D."/>
            <person name="Lopez-Fernandez M."/>
            <person name="Wu X."/>
            <person name="de Brujin I."/>
            <person name="Lundin D."/>
            <person name="Andersson A."/>
            <person name="Bertilsson S."/>
            <person name="Dopson M."/>
        </authorList>
    </citation>
    <scope>NUCLEOTIDE SEQUENCE</scope>
    <source>
        <strain evidence="2">TM448A00172</strain>
        <strain evidence="3">TM448B00344</strain>
    </source>
</reference>
<evidence type="ECO:0008006" key="4">
    <source>
        <dbReference type="Google" id="ProtNLM"/>
    </source>
</evidence>
<dbReference type="EMBL" id="MT143985">
    <property type="protein sequence ID" value="QJA45065.1"/>
    <property type="molecule type" value="Genomic_DNA"/>
</dbReference>
<dbReference type="AlphaFoldDB" id="A0A6H1ZCS2"/>
<sequence length="649" mass="73061">MDTTKLVLQLRQEYKNGIDYKQGRVKDWQATEDQYFGRVKKTLKGRFNVPMPVMSGFIDTLLSKIDDAPVIKFRPVEEADFRPTKKLQAFYDVVSKSEDNDFDSKDLDGKKLASFYGRALFKTFAESDPKFKFNLHVTDPYDFYVDPLGGGDLENARYCGEDNIFKSKSELIAGANAGLYNSKNVMLLVNGLVENTILDNDNTQQNKANRLSAIGLTSRMHNFMGEGMVRLIESGTVFEGERYYVLWDYNTGLTVRAEPLEKVFESKLWWWTSWATHRDAFNFWSKSPADDIRPVAEVIKILANQELDNRQKRNFGQRAYDPDMFPNGAELEYRPNGLVSVKAGETKTRAIASGIYEFQTPELNGTINLVDWLDGIIGQKSGVTAAAQGSSDDKKVGIYQGNMQQVADRLGLYNKAYAKCHAAIGRRFVWGCYEHLNKAQAVKMIGEGGVTWDEIRKSDINPDVDIFVESSSNELRMSELKNERRQGAIAQILADPEIKKSVNQNWLAEQLLLAGMFDDEDVRVALDTENDGNREVLARASEAIQEIIKGKEPKLFRGATTAYQQKILDFATDNTDDDLELFTKLTDFAKAHDKLVMENMSRKAMQVRNREGLGTPEEAPMPAMPGAIPGMPEPSAPPMPAQPMTPTQI</sequence>
<organism evidence="2">
    <name type="scientific">viral metagenome</name>
    <dbReference type="NCBI Taxonomy" id="1070528"/>
    <lineage>
        <taxon>unclassified sequences</taxon>
        <taxon>metagenomes</taxon>
        <taxon>organismal metagenomes</taxon>
    </lineage>
</organism>
<accession>A0A6H1ZCS2</accession>
<evidence type="ECO:0000256" key="1">
    <source>
        <dbReference type="SAM" id="MobiDB-lite"/>
    </source>
</evidence>
<gene>
    <name evidence="2" type="ORF">TM448A00172_0024</name>
    <name evidence="3" type="ORF">TM448B00344_0010</name>
</gene>
<evidence type="ECO:0000313" key="3">
    <source>
        <dbReference type="EMBL" id="QJH95064.1"/>
    </source>
</evidence>
<feature type="compositionally biased region" description="Pro residues" evidence="1">
    <location>
        <begin position="631"/>
        <end position="643"/>
    </location>
</feature>
<dbReference type="EMBL" id="MT144612">
    <property type="protein sequence ID" value="QJH95064.1"/>
    <property type="molecule type" value="Genomic_DNA"/>
</dbReference>
<dbReference type="InterPro" id="IPR056909">
    <property type="entry name" value="SU10_portal"/>
</dbReference>
<name>A0A6H1ZCS2_9ZZZZ</name>
<feature type="region of interest" description="Disordered" evidence="1">
    <location>
        <begin position="611"/>
        <end position="649"/>
    </location>
</feature>
<proteinExistence type="predicted"/>
<dbReference type="Pfam" id="PF23899">
    <property type="entry name" value="SU10_portal"/>
    <property type="match status" value="1"/>
</dbReference>
<evidence type="ECO:0000313" key="2">
    <source>
        <dbReference type="EMBL" id="QJA45065.1"/>
    </source>
</evidence>